<evidence type="ECO:0000256" key="1">
    <source>
        <dbReference type="ARBA" id="ARBA00022737"/>
    </source>
</evidence>
<dbReference type="InterPro" id="IPR000408">
    <property type="entry name" value="Reg_chr_condens"/>
</dbReference>
<comment type="caution">
    <text evidence="3">The sequence shown here is derived from an EMBL/GenBank/DDBJ whole genome shotgun (WGS) entry which is preliminary data.</text>
</comment>
<reference evidence="3" key="1">
    <citation type="submission" date="2021-12" db="EMBL/GenBank/DDBJ databases">
        <title>Prjna785345.</title>
        <authorList>
            <person name="Rujirawat T."/>
            <person name="Krajaejun T."/>
        </authorList>
    </citation>
    <scope>NUCLEOTIDE SEQUENCE</scope>
    <source>
        <strain evidence="3">Pi057C3</strain>
    </source>
</reference>
<evidence type="ECO:0000313" key="4">
    <source>
        <dbReference type="Proteomes" id="UP001209570"/>
    </source>
</evidence>
<dbReference type="AlphaFoldDB" id="A0AAD5M4H9"/>
<evidence type="ECO:0000256" key="2">
    <source>
        <dbReference type="PROSITE-ProRule" id="PRU00235"/>
    </source>
</evidence>
<keyword evidence="4" id="KW-1185">Reference proteome</keyword>
<dbReference type="Pfam" id="PF00415">
    <property type="entry name" value="RCC1"/>
    <property type="match status" value="2"/>
</dbReference>
<accession>A0AAD5M4H9</accession>
<proteinExistence type="predicted"/>
<evidence type="ECO:0008006" key="5">
    <source>
        <dbReference type="Google" id="ProtNLM"/>
    </source>
</evidence>
<dbReference type="PROSITE" id="PS50012">
    <property type="entry name" value="RCC1_3"/>
    <property type="match status" value="3"/>
</dbReference>
<dbReference type="Proteomes" id="UP001209570">
    <property type="component" value="Unassembled WGS sequence"/>
</dbReference>
<dbReference type="InterPro" id="IPR009091">
    <property type="entry name" value="RCC1/BLIP-II"/>
</dbReference>
<dbReference type="PANTHER" id="PTHR22870">
    <property type="entry name" value="REGULATOR OF CHROMOSOME CONDENSATION"/>
    <property type="match status" value="1"/>
</dbReference>
<dbReference type="PANTHER" id="PTHR22870:SF408">
    <property type="entry name" value="OS09G0560450 PROTEIN"/>
    <property type="match status" value="1"/>
</dbReference>
<dbReference type="PROSITE" id="PS00626">
    <property type="entry name" value="RCC1_2"/>
    <property type="match status" value="1"/>
</dbReference>
<sequence>MMRVTAMVPSLRRVQARNASTAVYSYGKGFLGSLGTGSYDDVVAPTPLPSMEPLAIEQLSVGWAHAGFVTADGAAYYWGRTHSFRDVIRATNMNRLAPWLLTALNSITRRSEIDMLTPTRIVLPEGERVKKMVCSTALTLLLTESGKLFATGANGYGQCGTGVESVSVAVPEAVNVGGGETVVDIAGGYQHGLAVTTEGNVYAWGKGERGQLGFGSANVSSPQEVIALRNRKVVAVDAGFNHSTALTADGELFLWGKLLNPKGKEEGMGDQVTPRIVKTREPVRLATCSHFHTTFITGDERVWIIGRTPSGRKEMDDRLVQVASEMHTTPFHATNTDALDISSVTKLGKGIDNTFFVTKEGQAFEWTFTGGIQRLAELQKLRVSALEGGFRYRVVLGEQRP</sequence>
<dbReference type="InterPro" id="IPR051210">
    <property type="entry name" value="Ub_ligase/GEF_domain"/>
</dbReference>
<keyword evidence="1" id="KW-0677">Repeat</keyword>
<protein>
    <recommendedName>
        <fullName evidence="5">Regulator of chromosome condensation (RCC1)-like protein</fullName>
    </recommendedName>
</protein>
<feature type="repeat" description="RCC1" evidence="2">
    <location>
        <begin position="21"/>
        <end position="72"/>
    </location>
</feature>
<dbReference type="EMBL" id="JAKCXM010000067">
    <property type="protein sequence ID" value="KAJ0404192.1"/>
    <property type="molecule type" value="Genomic_DNA"/>
</dbReference>
<organism evidence="3 4">
    <name type="scientific">Pythium insidiosum</name>
    <name type="common">Pythiosis disease agent</name>
    <dbReference type="NCBI Taxonomy" id="114742"/>
    <lineage>
        <taxon>Eukaryota</taxon>
        <taxon>Sar</taxon>
        <taxon>Stramenopiles</taxon>
        <taxon>Oomycota</taxon>
        <taxon>Peronosporomycetes</taxon>
        <taxon>Pythiales</taxon>
        <taxon>Pythiaceae</taxon>
        <taxon>Pythium</taxon>
    </lineage>
</organism>
<feature type="repeat" description="RCC1" evidence="2">
    <location>
        <begin position="199"/>
        <end position="249"/>
    </location>
</feature>
<dbReference type="SUPFAM" id="SSF50985">
    <property type="entry name" value="RCC1/BLIP-II"/>
    <property type="match status" value="1"/>
</dbReference>
<name>A0AAD5M4H9_PYTIN</name>
<dbReference type="PRINTS" id="PR00633">
    <property type="entry name" value="RCCNDNSATION"/>
</dbReference>
<evidence type="ECO:0000313" key="3">
    <source>
        <dbReference type="EMBL" id="KAJ0404192.1"/>
    </source>
</evidence>
<gene>
    <name evidence="3" type="ORF">P43SY_002035</name>
</gene>
<feature type="repeat" description="RCC1" evidence="2">
    <location>
        <begin position="146"/>
        <end position="198"/>
    </location>
</feature>
<dbReference type="Gene3D" id="2.130.10.30">
    <property type="entry name" value="Regulator of chromosome condensation 1/beta-lactamase-inhibitor protein II"/>
    <property type="match status" value="2"/>
</dbReference>